<proteinExistence type="predicted"/>
<name>A0A9W8LGV3_9FUNG</name>
<feature type="region of interest" description="Disordered" evidence="1">
    <location>
        <begin position="68"/>
        <end position="97"/>
    </location>
</feature>
<gene>
    <name evidence="2" type="ORF">H4R18_004008</name>
</gene>
<feature type="compositionally biased region" description="Basic residues" evidence="1">
    <location>
        <begin position="68"/>
        <end position="84"/>
    </location>
</feature>
<reference evidence="2" key="1">
    <citation type="submission" date="2022-07" db="EMBL/GenBank/DDBJ databases">
        <title>Phylogenomic reconstructions and comparative analyses of Kickxellomycotina fungi.</title>
        <authorList>
            <person name="Reynolds N.K."/>
            <person name="Stajich J.E."/>
            <person name="Barry K."/>
            <person name="Grigoriev I.V."/>
            <person name="Crous P."/>
            <person name="Smith M.E."/>
        </authorList>
    </citation>
    <scope>NUCLEOTIDE SEQUENCE</scope>
    <source>
        <strain evidence="2">NBRC 105414</strain>
    </source>
</reference>
<comment type="caution">
    <text evidence="2">The sequence shown here is derived from an EMBL/GenBank/DDBJ whole genome shotgun (WGS) entry which is preliminary data.</text>
</comment>
<protein>
    <submittedName>
        <fullName evidence="2">Uncharacterized protein</fullName>
    </submittedName>
</protein>
<dbReference type="Proteomes" id="UP001140217">
    <property type="component" value="Unassembled WGS sequence"/>
</dbReference>
<dbReference type="AlphaFoldDB" id="A0A9W8LGV3"/>
<keyword evidence="3" id="KW-1185">Reference proteome</keyword>
<sequence length="97" mass="10493">MALRRQKSGTGTIYMQASDFVHPDHVEKQSISEPVAAAPMGPVDVTACDGVRTGAVLSADEARRLRHHARQTAHALGARHHHHHALLDKARGHKKAG</sequence>
<dbReference type="EMBL" id="JANBUL010000176">
    <property type="protein sequence ID" value="KAJ2779457.1"/>
    <property type="molecule type" value="Genomic_DNA"/>
</dbReference>
<dbReference type="OrthoDB" id="5581108at2759"/>
<evidence type="ECO:0000313" key="2">
    <source>
        <dbReference type="EMBL" id="KAJ2779457.1"/>
    </source>
</evidence>
<organism evidence="2 3">
    <name type="scientific">Coemansia javaensis</name>
    <dbReference type="NCBI Taxonomy" id="2761396"/>
    <lineage>
        <taxon>Eukaryota</taxon>
        <taxon>Fungi</taxon>
        <taxon>Fungi incertae sedis</taxon>
        <taxon>Zoopagomycota</taxon>
        <taxon>Kickxellomycotina</taxon>
        <taxon>Kickxellomycetes</taxon>
        <taxon>Kickxellales</taxon>
        <taxon>Kickxellaceae</taxon>
        <taxon>Coemansia</taxon>
    </lineage>
</organism>
<accession>A0A9W8LGV3</accession>
<evidence type="ECO:0000313" key="3">
    <source>
        <dbReference type="Proteomes" id="UP001140217"/>
    </source>
</evidence>
<evidence type="ECO:0000256" key="1">
    <source>
        <dbReference type="SAM" id="MobiDB-lite"/>
    </source>
</evidence>